<proteinExistence type="predicted"/>
<name>A0A0J1GFZ3_9GAMM</name>
<dbReference type="Proteomes" id="UP000036426">
    <property type="component" value="Unassembled WGS sequence"/>
</dbReference>
<keyword evidence="2" id="KW-1185">Reference proteome</keyword>
<dbReference type="AlphaFoldDB" id="A0A0J1GFZ3"/>
<dbReference type="EMBL" id="LDOV01000053">
    <property type="protein sequence ID" value="KLU98490.1"/>
    <property type="molecule type" value="Genomic_DNA"/>
</dbReference>
<organism evidence="1 2">
    <name type="scientific">Photobacterium aphoticum</name>
    <dbReference type="NCBI Taxonomy" id="754436"/>
    <lineage>
        <taxon>Bacteria</taxon>
        <taxon>Pseudomonadati</taxon>
        <taxon>Pseudomonadota</taxon>
        <taxon>Gammaproteobacteria</taxon>
        <taxon>Vibrionales</taxon>
        <taxon>Vibrionaceae</taxon>
        <taxon>Photobacterium</taxon>
    </lineage>
</organism>
<reference evidence="1 2" key="1">
    <citation type="submission" date="2015-05" db="EMBL/GenBank/DDBJ databases">
        <title>Photobacterium galathea sp. nov.</title>
        <authorList>
            <person name="Machado H."/>
            <person name="Gram L."/>
        </authorList>
    </citation>
    <scope>NUCLEOTIDE SEQUENCE [LARGE SCALE GENOMIC DNA]</scope>
    <source>
        <strain evidence="1 2">DSM 25995</strain>
    </source>
</reference>
<evidence type="ECO:0000313" key="1">
    <source>
        <dbReference type="EMBL" id="KLU98490.1"/>
    </source>
</evidence>
<comment type="caution">
    <text evidence="1">The sequence shown here is derived from an EMBL/GenBank/DDBJ whole genome shotgun (WGS) entry which is preliminary data.</text>
</comment>
<dbReference type="RefSeq" id="WP_047876704.1">
    <property type="nucleotide sequence ID" value="NZ_BMYC01000025.1"/>
</dbReference>
<protein>
    <submittedName>
        <fullName evidence="1">Uncharacterized protein</fullName>
    </submittedName>
</protein>
<dbReference type="PATRIC" id="fig|754436.4.peg.4759"/>
<evidence type="ECO:0000313" key="2">
    <source>
        <dbReference type="Proteomes" id="UP000036426"/>
    </source>
</evidence>
<accession>A0A0J1GFZ3</accession>
<sequence length="115" mass="12639">MPIFKKIGNRYIGAYQCGAGQDAYLEVELVANHVPVPELYAKSPMAFSLSEGVDPEAIREAALLGAKMANDKLGTTFGLKRIGYIPNDSTRYSIHARVVSMIISRVHVLESNEKK</sequence>
<dbReference type="OrthoDB" id="9993743at2"/>
<gene>
    <name evidence="1" type="ORF">ABT58_22660</name>
</gene>